<evidence type="ECO:0000256" key="15">
    <source>
        <dbReference type="ARBA" id="ARBA00023137"/>
    </source>
</evidence>
<evidence type="ECO:0000256" key="5">
    <source>
        <dbReference type="ARBA" id="ARBA00011903"/>
    </source>
</evidence>
<comment type="similarity">
    <text evidence="4">Belongs to the etk/wzc family.</text>
</comment>
<evidence type="ECO:0000259" key="19">
    <source>
        <dbReference type="Pfam" id="PF13807"/>
    </source>
</evidence>
<evidence type="ECO:0000256" key="12">
    <source>
        <dbReference type="ARBA" id="ARBA00022840"/>
    </source>
</evidence>
<evidence type="ECO:0000259" key="17">
    <source>
        <dbReference type="Pfam" id="PF02706"/>
    </source>
</evidence>
<evidence type="ECO:0000256" key="1">
    <source>
        <dbReference type="ARBA" id="ARBA00004429"/>
    </source>
</evidence>
<feature type="domain" description="Tyrosine-protein kinase G-rich" evidence="19">
    <location>
        <begin position="137"/>
        <end position="194"/>
    </location>
</feature>
<dbReference type="EMBL" id="JACXYZ010000001">
    <property type="protein sequence ID" value="MBD3923440.1"/>
    <property type="molecule type" value="Genomic_DNA"/>
</dbReference>
<evidence type="ECO:0000256" key="3">
    <source>
        <dbReference type="ARBA" id="ARBA00007316"/>
    </source>
</evidence>
<organism evidence="20 21">
    <name type="scientific">Nocardioides cavernae</name>
    <dbReference type="NCBI Taxonomy" id="1921566"/>
    <lineage>
        <taxon>Bacteria</taxon>
        <taxon>Bacillati</taxon>
        <taxon>Actinomycetota</taxon>
        <taxon>Actinomycetes</taxon>
        <taxon>Propionibacteriales</taxon>
        <taxon>Nocardioidaceae</taxon>
        <taxon>Nocardioides</taxon>
    </lineage>
</organism>
<keyword evidence="12" id="KW-0067">ATP-binding</keyword>
<keyword evidence="13" id="KW-1133">Transmembrane helix</keyword>
<dbReference type="Proteomes" id="UP000618818">
    <property type="component" value="Unassembled WGS sequence"/>
</dbReference>
<dbReference type="EC" id="2.7.10.2" evidence="5"/>
<proteinExistence type="inferred from homology"/>
<accession>A0ABR8N6D2</accession>
<evidence type="ECO:0000256" key="16">
    <source>
        <dbReference type="ARBA" id="ARBA00051245"/>
    </source>
</evidence>
<dbReference type="PANTHER" id="PTHR32309:SF13">
    <property type="entry name" value="FERRIC ENTEROBACTIN TRANSPORT PROTEIN FEPE"/>
    <property type="match status" value="1"/>
</dbReference>
<comment type="catalytic activity">
    <reaction evidence="16">
        <text>L-tyrosyl-[protein] + ATP = O-phospho-L-tyrosyl-[protein] + ADP + H(+)</text>
        <dbReference type="Rhea" id="RHEA:10596"/>
        <dbReference type="Rhea" id="RHEA-COMP:10136"/>
        <dbReference type="Rhea" id="RHEA-COMP:20101"/>
        <dbReference type="ChEBI" id="CHEBI:15378"/>
        <dbReference type="ChEBI" id="CHEBI:30616"/>
        <dbReference type="ChEBI" id="CHEBI:46858"/>
        <dbReference type="ChEBI" id="CHEBI:61978"/>
        <dbReference type="ChEBI" id="CHEBI:456216"/>
        <dbReference type="EC" id="2.7.10.2"/>
    </reaction>
</comment>
<evidence type="ECO:0000259" key="18">
    <source>
        <dbReference type="Pfam" id="PF13614"/>
    </source>
</evidence>
<comment type="caution">
    <text evidence="20">The sequence shown here is derived from an EMBL/GenBank/DDBJ whole genome shotgun (WGS) entry which is preliminary data.</text>
</comment>
<keyword evidence="8 20" id="KW-0808">Transferase</keyword>
<comment type="subcellular location">
    <subcellularLocation>
        <location evidence="1">Cell inner membrane</location>
        <topology evidence="1">Multi-pass membrane protein</topology>
    </subcellularLocation>
</comment>
<dbReference type="InterPro" id="IPR025669">
    <property type="entry name" value="AAA_dom"/>
</dbReference>
<evidence type="ECO:0000256" key="2">
    <source>
        <dbReference type="ARBA" id="ARBA00006683"/>
    </source>
</evidence>
<evidence type="ECO:0000256" key="13">
    <source>
        <dbReference type="ARBA" id="ARBA00022989"/>
    </source>
</evidence>
<dbReference type="InterPro" id="IPR032807">
    <property type="entry name" value="GNVR"/>
</dbReference>
<evidence type="ECO:0000256" key="14">
    <source>
        <dbReference type="ARBA" id="ARBA00023136"/>
    </source>
</evidence>
<comment type="similarity">
    <text evidence="2">Belongs to the CpsC/CapA family.</text>
</comment>
<dbReference type="RefSeq" id="WP_191193309.1">
    <property type="nucleotide sequence ID" value="NZ_JACXYZ010000001.1"/>
</dbReference>
<keyword evidence="9" id="KW-0812">Transmembrane</keyword>
<keyword evidence="11" id="KW-0418">Kinase</keyword>
<keyword evidence="6" id="KW-1003">Cell membrane</keyword>
<dbReference type="InterPro" id="IPR050445">
    <property type="entry name" value="Bact_polysacc_biosynth/exp"/>
</dbReference>
<feature type="domain" description="AAA" evidence="18">
    <location>
        <begin position="259"/>
        <end position="405"/>
    </location>
</feature>
<name>A0ABR8N6D2_9ACTN</name>
<evidence type="ECO:0000256" key="10">
    <source>
        <dbReference type="ARBA" id="ARBA00022741"/>
    </source>
</evidence>
<dbReference type="CDD" id="cd05387">
    <property type="entry name" value="BY-kinase"/>
    <property type="match status" value="1"/>
</dbReference>
<reference evidence="20 21" key="1">
    <citation type="submission" date="2020-09" db="EMBL/GenBank/DDBJ databases">
        <title>novel species in genus Nocardioides.</title>
        <authorList>
            <person name="Zhang G."/>
        </authorList>
    </citation>
    <scope>NUCLEOTIDE SEQUENCE [LARGE SCALE GENOMIC DNA]</scope>
    <source>
        <strain evidence="20 21">KCTC 39551</strain>
    </source>
</reference>
<keyword evidence="10" id="KW-0547">Nucleotide-binding</keyword>
<dbReference type="GO" id="GO:0004715">
    <property type="term" value="F:non-membrane spanning protein tyrosine kinase activity"/>
    <property type="evidence" value="ECO:0007669"/>
    <property type="project" value="UniProtKB-EC"/>
</dbReference>
<keyword evidence="15" id="KW-0829">Tyrosine-protein kinase</keyword>
<dbReference type="SUPFAM" id="SSF52540">
    <property type="entry name" value="P-loop containing nucleoside triphosphate hydrolases"/>
    <property type="match status" value="1"/>
</dbReference>
<dbReference type="PANTHER" id="PTHR32309">
    <property type="entry name" value="TYROSINE-PROTEIN KINASE"/>
    <property type="match status" value="1"/>
</dbReference>
<sequence length="463" mass="49707">MELQDYWRTVRRRWRLVLGSVLVVLAVAAVWTWSVTPTYASTTRIFVSTSQTDENSAYTGNLFATQRVASYADLVTSNQLAERVADDLGDTDAMDLREQVTASAVPETVLLEIQATDADAERARDIAQAYAEQLQLLVEELETPRGETTAVVKATLIDDAQVARTPVAPQPLRNLALAGILGLLLGVGLAVARELLDTSVKTADDIAEITSAPVLGNIFQDTDAKRAPSEVLFTATPWAEAFRVLRTSMQYVDIDNAQKVIVITSSLPGEGKSTTAVNLAVTLTQAGQKVALVECDLRRPLIADRLELDGAIGTTSVLIGKVSAQDVMQQYADTSLDVMVCGQIPPNPSELLQSQAMEMLLLDLRQRYDVVILDAPPLLPVTDAALLATRADGAVVVVSHGRTTRDQLSTAIERLGSVDATTLGVVVNQAPAKKSASGYGYGYGYAPLEDEAVTAGGGKRRRR</sequence>
<gene>
    <name evidence="20" type="ORF">IEZ26_02305</name>
</gene>
<dbReference type="InterPro" id="IPR027417">
    <property type="entry name" value="P-loop_NTPase"/>
</dbReference>
<dbReference type="NCBIfam" id="TIGR01007">
    <property type="entry name" value="eps_fam"/>
    <property type="match status" value="1"/>
</dbReference>
<evidence type="ECO:0000256" key="4">
    <source>
        <dbReference type="ARBA" id="ARBA00008883"/>
    </source>
</evidence>
<evidence type="ECO:0000256" key="7">
    <source>
        <dbReference type="ARBA" id="ARBA00022519"/>
    </source>
</evidence>
<dbReference type="Pfam" id="PF02706">
    <property type="entry name" value="Wzz"/>
    <property type="match status" value="1"/>
</dbReference>
<evidence type="ECO:0000313" key="20">
    <source>
        <dbReference type="EMBL" id="MBD3923440.1"/>
    </source>
</evidence>
<keyword evidence="21" id="KW-1185">Reference proteome</keyword>
<evidence type="ECO:0000256" key="6">
    <source>
        <dbReference type="ARBA" id="ARBA00022475"/>
    </source>
</evidence>
<evidence type="ECO:0000313" key="21">
    <source>
        <dbReference type="Proteomes" id="UP000618818"/>
    </source>
</evidence>
<comment type="similarity">
    <text evidence="3">Belongs to the CpsD/CapB family.</text>
</comment>
<dbReference type="InterPro" id="IPR005702">
    <property type="entry name" value="Wzc-like_C"/>
</dbReference>
<dbReference type="InterPro" id="IPR003856">
    <property type="entry name" value="LPS_length_determ_N"/>
</dbReference>
<feature type="domain" description="Polysaccharide chain length determinant N-terminal" evidence="17">
    <location>
        <begin position="2"/>
        <end position="88"/>
    </location>
</feature>
<evidence type="ECO:0000256" key="8">
    <source>
        <dbReference type="ARBA" id="ARBA00022679"/>
    </source>
</evidence>
<dbReference type="Pfam" id="PF13807">
    <property type="entry name" value="GNVR"/>
    <property type="match status" value="1"/>
</dbReference>
<dbReference type="Gene3D" id="3.40.50.300">
    <property type="entry name" value="P-loop containing nucleotide triphosphate hydrolases"/>
    <property type="match status" value="1"/>
</dbReference>
<keyword evidence="14" id="KW-0472">Membrane</keyword>
<keyword evidence="7" id="KW-0997">Cell inner membrane</keyword>
<evidence type="ECO:0000256" key="11">
    <source>
        <dbReference type="ARBA" id="ARBA00022777"/>
    </source>
</evidence>
<protein>
    <recommendedName>
        <fullName evidence="5">non-specific protein-tyrosine kinase</fullName>
        <ecNumber evidence="5">2.7.10.2</ecNumber>
    </recommendedName>
</protein>
<evidence type="ECO:0000256" key="9">
    <source>
        <dbReference type="ARBA" id="ARBA00022692"/>
    </source>
</evidence>
<dbReference type="Pfam" id="PF13614">
    <property type="entry name" value="AAA_31"/>
    <property type="match status" value="1"/>
</dbReference>